<dbReference type="AlphaFoldDB" id="A0A0B2UF77"/>
<dbReference type="PANTHER" id="PTHR47765:SF2">
    <property type="entry name" value="EXONUCLEASE MUT-7 HOMOLOG"/>
    <property type="match status" value="1"/>
</dbReference>
<dbReference type="InterPro" id="IPR002562">
    <property type="entry name" value="3'-5'_exonuclease_dom"/>
</dbReference>
<dbReference type="InterPro" id="IPR036397">
    <property type="entry name" value="RNaseH_sf"/>
</dbReference>
<dbReference type="CDD" id="cd06141">
    <property type="entry name" value="WRN_exo"/>
    <property type="match status" value="1"/>
</dbReference>
<gene>
    <name evidence="2" type="ORF">DH17_09990</name>
</gene>
<organism evidence="2 3">
    <name type="scientific">Acinetobacter oleivorans</name>
    <dbReference type="NCBI Taxonomy" id="1148157"/>
    <lineage>
        <taxon>Bacteria</taxon>
        <taxon>Pseudomonadati</taxon>
        <taxon>Pseudomonadota</taxon>
        <taxon>Gammaproteobacteria</taxon>
        <taxon>Moraxellales</taxon>
        <taxon>Moraxellaceae</taxon>
        <taxon>Acinetobacter</taxon>
    </lineage>
</organism>
<feature type="domain" description="3'-5' exonuclease" evidence="1">
    <location>
        <begin position="27"/>
        <end position="198"/>
    </location>
</feature>
<reference evidence="2 3" key="1">
    <citation type="submission" date="2014-03" db="EMBL/GenBank/DDBJ databases">
        <title>Genome sequence of the diesel-degrader and plant-growth promoter Acinetobacter oleivorans PF-1 isolated from the roots of poplar tree.</title>
        <authorList>
            <person name="Gkorezis P."/>
            <person name="van Hamme J."/>
            <person name="Rineau F."/>
            <person name="Vangronsveld J."/>
            <person name="Francetti A."/>
        </authorList>
    </citation>
    <scope>NUCLEOTIDE SEQUENCE [LARGE SCALE GENOMIC DNA]</scope>
    <source>
        <strain evidence="2 3">PF1</strain>
    </source>
</reference>
<dbReference type="Gene3D" id="3.30.420.10">
    <property type="entry name" value="Ribonuclease H-like superfamily/Ribonuclease H"/>
    <property type="match status" value="1"/>
</dbReference>
<keyword evidence="2" id="KW-0269">Exonuclease</keyword>
<dbReference type="PANTHER" id="PTHR47765">
    <property type="entry name" value="3'-5' EXONUCLEASE DOMAIN-CONTAINING PROTEIN"/>
    <property type="match status" value="1"/>
</dbReference>
<name>A0A0B2UF77_9GAMM</name>
<accession>A0A0B2UF77</accession>
<dbReference type="SUPFAM" id="SSF53098">
    <property type="entry name" value="Ribonuclease H-like"/>
    <property type="match status" value="1"/>
</dbReference>
<dbReference type="InterPro" id="IPR052408">
    <property type="entry name" value="Exonuclease_MUT-7-like"/>
</dbReference>
<dbReference type="GO" id="GO:0003676">
    <property type="term" value="F:nucleic acid binding"/>
    <property type="evidence" value="ECO:0007669"/>
    <property type="project" value="InterPro"/>
</dbReference>
<dbReference type="Pfam" id="PF01612">
    <property type="entry name" value="DNA_pol_A_exo1"/>
    <property type="match status" value="1"/>
</dbReference>
<proteinExistence type="predicted"/>
<keyword evidence="2" id="KW-0378">Hydrolase</keyword>
<dbReference type="GO" id="GO:0008408">
    <property type="term" value="F:3'-5' exonuclease activity"/>
    <property type="evidence" value="ECO:0007669"/>
    <property type="project" value="InterPro"/>
</dbReference>
<evidence type="ECO:0000313" key="2">
    <source>
        <dbReference type="EMBL" id="KHN68038.1"/>
    </source>
</evidence>
<protein>
    <submittedName>
        <fullName evidence="2">Exonuclease</fullName>
    </submittedName>
</protein>
<keyword evidence="2" id="KW-0540">Nuclease</keyword>
<dbReference type="GO" id="GO:0006139">
    <property type="term" value="P:nucleobase-containing compound metabolic process"/>
    <property type="evidence" value="ECO:0007669"/>
    <property type="project" value="InterPro"/>
</dbReference>
<sequence length="213" mass="23788">MSEASPLLDKASIQQLPPFENLTHHNIVVIENIEQYKSIESELKAAHFLGFDSESKPTFRVGEVSTGPHLIQLATEQKAYLFHVNSFTLKFLQPILSNPKQIKVGFGLKNDKHIFHKKGIELEGCVDLAKGFSHFGFTQQMGVQKAVALLFRQYLAKSKKVGTSNWARKPLSSQQISYAAADAYAALLVFLELRKQKLLPAHISQTIQTALQA</sequence>
<dbReference type="SMART" id="SM00474">
    <property type="entry name" value="35EXOc"/>
    <property type="match status" value="1"/>
</dbReference>
<dbReference type="EMBL" id="JHQK01000003">
    <property type="protein sequence ID" value="KHN68038.1"/>
    <property type="molecule type" value="Genomic_DNA"/>
</dbReference>
<evidence type="ECO:0000259" key="1">
    <source>
        <dbReference type="SMART" id="SM00474"/>
    </source>
</evidence>
<dbReference type="Proteomes" id="UP000031012">
    <property type="component" value="Unassembled WGS sequence"/>
</dbReference>
<dbReference type="InterPro" id="IPR012337">
    <property type="entry name" value="RNaseH-like_sf"/>
</dbReference>
<evidence type="ECO:0000313" key="3">
    <source>
        <dbReference type="Proteomes" id="UP000031012"/>
    </source>
</evidence>
<comment type="caution">
    <text evidence="2">The sequence shown here is derived from an EMBL/GenBank/DDBJ whole genome shotgun (WGS) entry which is preliminary data.</text>
</comment>